<dbReference type="STRING" id="1123510.GCA_000620025_02191"/>
<dbReference type="NCBIfam" id="TIGR02432">
    <property type="entry name" value="lysidine_TilS_N"/>
    <property type="match status" value="1"/>
</dbReference>
<dbReference type="KEGG" id="zpl:ZBT109_0750"/>
<dbReference type="InterPro" id="IPR012796">
    <property type="entry name" value="Lysidine-tRNA-synth_C"/>
</dbReference>
<dbReference type="HAMAP" id="MF_01161">
    <property type="entry name" value="tRNA_Ile_lys_synt"/>
    <property type="match status" value="1"/>
</dbReference>
<comment type="catalytic activity">
    <reaction evidence="7 8">
        <text>cytidine(34) in tRNA(Ile2) + L-lysine + ATP = lysidine(34) in tRNA(Ile2) + AMP + diphosphate + H(+)</text>
        <dbReference type="Rhea" id="RHEA:43744"/>
        <dbReference type="Rhea" id="RHEA-COMP:10625"/>
        <dbReference type="Rhea" id="RHEA-COMP:10670"/>
        <dbReference type="ChEBI" id="CHEBI:15378"/>
        <dbReference type="ChEBI" id="CHEBI:30616"/>
        <dbReference type="ChEBI" id="CHEBI:32551"/>
        <dbReference type="ChEBI" id="CHEBI:33019"/>
        <dbReference type="ChEBI" id="CHEBI:82748"/>
        <dbReference type="ChEBI" id="CHEBI:83665"/>
        <dbReference type="ChEBI" id="CHEBI:456215"/>
        <dbReference type="EC" id="6.3.4.19"/>
    </reaction>
</comment>
<evidence type="ECO:0000259" key="10">
    <source>
        <dbReference type="Pfam" id="PF09179"/>
    </source>
</evidence>
<dbReference type="Pfam" id="PF11734">
    <property type="entry name" value="TilS_C"/>
    <property type="match status" value="1"/>
</dbReference>
<keyword evidence="5 8" id="KW-0547">Nucleotide-binding</keyword>
<dbReference type="SUPFAM" id="SSF52402">
    <property type="entry name" value="Adenine nucleotide alpha hydrolases-like"/>
    <property type="match status" value="1"/>
</dbReference>
<evidence type="ECO:0000256" key="4">
    <source>
        <dbReference type="ARBA" id="ARBA00022694"/>
    </source>
</evidence>
<evidence type="ECO:0000256" key="5">
    <source>
        <dbReference type="ARBA" id="ARBA00022741"/>
    </source>
</evidence>
<dbReference type="NCBIfam" id="TIGR02433">
    <property type="entry name" value="lysidine_TilS_C"/>
    <property type="match status" value="1"/>
</dbReference>
<dbReference type="InterPro" id="IPR015262">
    <property type="entry name" value="tRNA_Ile_lys_synt_subst-bd"/>
</dbReference>
<comment type="subcellular location">
    <subcellularLocation>
        <location evidence="1 8">Cytoplasm</location>
    </subcellularLocation>
</comment>
<dbReference type="Pfam" id="PF01171">
    <property type="entry name" value="ATP_bind_3"/>
    <property type="match status" value="1"/>
</dbReference>
<dbReference type="GO" id="GO:0005737">
    <property type="term" value="C:cytoplasm"/>
    <property type="evidence" value="ECO:0007669"/>
    <property type="project" value="UniProtKB-SubCell"/>
</dbReference>
<dbReference type="GO" id="GO:0005524">
    <property type="term" value="F:ATP binding"/>
    <property type="evidence" value="ECO:0007669"/>
    <property type="project" value="UniProtKB-UniRule"/>
</dbReference>
<dbReference type="CDD" id="cd01992">
    <property type="entry name" value="TilS_N"/>
    <property type="match status" value="1"/>
</dbReference>
<evidence type="ECO:0000256" key="7">
    <source>
        <dbReference type="ARBA" id="ARBA00048539"/>
    </source>
</evidence>
<evidence type="ECO:0000256" key="2">
    <source>
        <dbReference type="ARBA" id="ARBA00022490"/>
    </source>
</evidence>
<organism evidence="12 13">
    <name type="scientific">Zymobacter palmae</name>
    <dbReference type="NCBI Taxonomy" id="33074"/>
    <lineage>
        <taxon>Bacteria</taxon>
        <taxon>Pseudomonadati</taxon>
        <taxon>Pseudomonadota</taxon>
        <taxon>Gammaproteobacteria</taxon>
        <taxon>Oceanospirillales</taxon>
        <taxon>Halomonadaceae</taxon>
        <taxon>Zymobacter group</taxon>
        <taxon>Zymobacter</taxon>
    </lineage>
</organism>
<evidence type="ECO:0000259" key="11">
    <source>
        <dbReference type="Pfam" id="PF11734"/>
    </source>
</evidence>
<name>A0A348HD24_9GAMM</name>
<dbReference type="InterPro" id="IPR012795">
    <property type="entry name" value="tRNA_Ile_lys_synt_N"/>
</dbReference>
<comment type="domain">
    <text evidence="8">The N-terminal region contains the highly conserved SGGXDS motif, predicted to be a P-loop motif involved in ATP binding.</text>
</comment>
<dbReference type="InterPro" id="IPR014729">
    <property type="entry name" value="Rossmann-like_a/b/a_fold"/>
</dbReference>
<dbReference type="SUPFAM" id="SSF82829">
    <property type="entry name" value="MesJ substrate recognition domain-like"/>
    <property type="match status" value="1"/>
</dbReference>
<dbReference type="EC" id="6.3.4.19" evidence="8"/>
<dbReference type="SUPFAM" id="SSF56037">
    <property type="entry name" value="PheT/TilS domain"/>
    <property type="match status" value="1"/>
</dbReference>
<feature type="binding site" evidence="8">
    <location>
        <begin position="41"/>
        <end position="46"/>
    </location>
    <ligand>
        <name>ATP</name>
        <dbReference type="ChEBI" id="CHEBI:30616"/>
    </ligand>
</feature>
<feature type="domain" description="Lysidine-tRNA(Ile) synthetase C-terminal" evidence="11">
    <location>
        <begin position="367"/>
        <end position="414"/>
    </location>
</feature>
<dbReference type="PANTHER" id="PTHR43033:SF1">
    <property type="entry name" value="TRNA(ILE)-LYSIDINE SYNTHASE-RELATED"/>
    <property type="match status" value="1"/>
</dbReference>
<gene>
    <name evidence="8" type="primary">tilS</name>
    <name evidence="12" type="ORF">ZBT109_0750</name>
</gene>
<keyword evidence="6 8" id="KW-0067">ATP-binding</keyword>
<dbReference type="OrthoDB" id="9807403at2"/>
<evidence type="ECO:0000256" key="6">
    <source>
        <dbReference type="ARBA" id="ARBA00022840"/>
    </source>
</evidence>
<comment type="similarity">
    <text evidence="8">Belongs to the tRNA(Ile)-lysidine synthase family.</text>
</comment>
<dbReference type="Pfam" id="PF09179">
    <property type="entry name" value="TilS"/>
    <property type="match status" value="1"/>
</dbReference>
<dbReference type="GO" id="GO:0032267">
    <property type="term" value="F:tRNA(Ile)-lysidine synthase activity"/>
    <property type="evidence" value="ECO:0007669"/>
    <property type="project" value="UniProtKB-EC"/>
</dbReference>
<proteinExistence type="inferred from homology"/>
<dbReference type="Gene3D" id="1.20.59.20">
    <property type="match status" value="1"/>
</dbReference>
<dbReference type="InterPro" id="IPR011063">
    <property type="entry name" value="TilS/TtcA_N"/>
</dbReference>
<feature type="domain" description="tRNA(Ile)-lysidine synthase substrate-binding" evidence="10">
    <location>
        <begin position="265"/>
        <end position="328"/>
    </location>
</feature>
<comment type="function">
    <text evidence="8">Ligates lysine onto the cytidine present at position 34 of the AUA codon-specific tRNA(Ile) that contains the anticodon CAU, in an ATP-dependent manner. Cytidine is converted to lysidine, thus changing the amino acid specificity of the tRNA from methionine to isoleucine.</text>
</comment>
<dbReference type="Gene3D" id="3.40.50.620">
    <property type="entry name" value="HUPs"/>
    <property type="match status" value="1"/>
</dbReference>
<dbReference type="InterPro" id="IPR012094">
    <property type="entry name" value="tRNA_Ile_lys_synt"/>
</dbReference>
<keyword evidence="3 8" id="KW-0436">Ligase</keyword>
<evidence type="ECO:0000256" key="8">
    <source>
        <dbReference type="HAMAP-Rule" id="MF_01161"/>
    </source>
</evidence>
<dbReference type="Proteomes" id="UP000267342">
    <property type="component" value="Chromosome"/>
</dbReference>
<feature type="domain" description="tRNA(Ile)-lysidine/2-thiocytidine synthase N-terminal" evidence="9">
    <location>
        <begin position="36"/>
        <end position="217"/>
    </location>
</feature>
<evidence type="ECO:0000259" key="9">
    <source>
        <dbReference type="Pfam" id="PF01171"/>
    </source>
</evidence>
<keyword evidence="13" id="KW-1185">Reference proteome</keyword>
<evidence type="ECO:0000313" key="13">
    <source>
        <dbReference type="Proteomes" id="UP000267342"/>
    </source>
</evidence>
<evidence type="ECO:0000256" key="1">
    <source>
        <dbReference type="ARBA" id="ARBA00004496"/>
    </source>
</evidence>
<reference evidence="12 13" key="1">
    <citation type="submission" date="2018-09" db="EMBL/GenBank/DDBJ databases">
        <title>Zymobacter palmae IAM14233 (=T109) whole genome analysis.</title>
        <authorList>
            <person name="Yanase H."/>
        </authorList>
    </citation>
    <scope>NUCLEOTIDE SEQUENCE [LARGE SCALE GENOMIC DNA]</scope>
    <source>
        <strain evidence="12 13">IAM14233</strain>
    </source>
</reference>
<evidence type="ECO:0000256" key="3">
    <source>
        <dbReference type="ARBA" id="ARBA00022598"/>
    </source>
</evidence>
<dbReference type="GO" id="GO:0006400">
    <property type="term" value="P:tRNA modification"/>
    <property type="evidence" value="ECO:0007669"/>
    <property type="project" value="UniProtKB-UniRule"/>
</dbReference>
<sequence length="437" mass="47929">MAPCPDVLADLHGSAEPLLKTVVEALASLPSCCSRLWVALSGGCDSITLLHCTARALRLLPSSSLELHALHVNHQLQDAAAAFERLCCSTCAEWGVTLHIERVTIDSDADGGPEAQARDARYAAFMKVLRKDDVLWMAHHADDQAETVLQRAMRGSGIAGMAGMPAQRPLGRALLMRPLLAHRQQALGAYARRHGLRWCDDPSNASSQYDRNYLRHQVIPCLSERWPQAVAALGQVAAHAREAHELLEMMADRQLAQWPKAPQQLPINALSTMSDSEARLMIRRALAHQGIPMPPRARLETVLAQLKVGHGHIHWPGGEVRLWQGALYLAANSADGAVLSSATIDAYAQWRVEPLIAGDVSLDVRFVAREGGERLRVNGCRRSIKALFQARGVPPWLRERFRVAWVGETPVALVSDTDAIVADGWHAWRDGTVCGRE</sequence>
<protein>
    <recommendedName>
        <fullName evidence="8">tRNA(Ile)-lysidine synthase</fullName>
        <ecNumber evidence="8">6.3.4.19</ecNumber>
    </recommendedName>
    <alternativeName>
        <fullName evidence="8">tRNA(Ile)-2-lysyl-cytidine synthase</fullName>
    </alternativeName>
    <alternativeName>
        <fullName evidence="8">tRNA(Ile)-lysidine synthetase</fullName>
    </alternativeName>
</protein>
<dbReference type="PANTHER" id="PTHR43033">
    <property type="entry name" value="TRNA(ILE)-LYSIDINE SYNTHASE-RELATED"/>
    <property type="match status" value="1"/>
</dbReference>
<dbReference type="RefSeq" id="WP_051523839.1">
    <property type="nucleotide sequence ID" value="NZ_AP018933.1"/>
</dbReference>
<keyword evidence="2 8" id="KW-0963">Cytoplasm</keyword>
<evidence type="ECO:0000313" key="12">
    <source>
        <dbReference type="EMBL" id="BBG29526.1"/>
    </source>
</evidence>
<dbReference type="EMBL" id="AP018933">
    <property type="protein sequence ID" value="BBG29526.1"/>
    <property type="molecule type" value="Genomic_DNA"/>
</dbReference>
<dbReference type="AlphaFoldDB" id="A0A348HD24"/>
<keyword evidence="4 8" id="KW-0819">tRNA processing</keyword>
<accession>A0A348HD24</accession>